<gene>
    <name evidence="2" type="ORF">CRG98_029946</name>
</gene>
<organism evidence="2 3">
    <name type="scientific">Punica granatum</name>
    <name type="common">Pomegranate</name>
    <dbReference type="NCBI Taxonomy" id="22663"/>
    <lineage>
        <taxon>Eukaryota</taxon>
        <taxon>Viridiplantae</taxon>
        <taxon>Streptophyta</taxon>
        <taxon>Embryophyta</taxon>
        <taxon>Tracheophyta</taxon>
        <taxon>Spermatophyta</taxon>
        <taxon>Magnoliopsida</taxon>
        <taxon>eudicotyledons</taxon>
        <taxon>Gunneridae</taxon>
        <taxon>Pentapetalae</taxon>
        <taxon>rosids</taxon>
        <taxon>malvids</taxon>
        <taxon>Myrtales</taxon>
        <taxon>Lythraceae</taxon>
        <taxon>Punica</taxon>
    </lineage>
</organism>
<proteinExistence type="predicted"/>
<accession>A0A2I0J0C4</accession>
<feature type="compositionally biased region" description="Polar residues" evidence="1">
    <location>
        <begin position="137"/>
        <end position="147"/>
    </location>
</feature>
<sequence>MTLGHDGREHLRFSLNILKSNKRVQTTPDLGPVETDSDNTVHSWLTGPSKGFLSSTKRVSNAVQQAFGIRFRLTENTSIFGHLETLRKQSEKSNCRFPGRLRFALFSGGHGVSTGTSSSSATSASIQGFLACPKPPSTHTGASSLHPFSSLTRGSSSCTSRVGNPPESPEQPQLTNNSKSLKTPSRLCFFACFCGERTRASRNSFSSRIHTSCPGNLKVPFYLNPLFRIKAKEASSTHGGPWGPLGHFLLDEAESSPGLSWALGNGSNWDKETVLSPSRAMRPLGHISLGEVAESLMTYLGSCGGLPLD</sequence>
<evidence type="ECO:0000313" key="2">
    <source>
        <dbReference type="EMBL" id="PKI49701.1"/>
    </source>
</evidence>
<protein>
    <submittedName>
        <fullName evidence="2">Uncharacterized protein</fullName>
    </submittedName>
</protein>
<comment type="caution">
    <text evidence="2">The sequence shown here is derived from an EMBL/GenBank/DDBJ whole genome shotgun (WGS) entry which is preliminary data.</text>
</comment>
<feature type="compositionally biased region" description="Low complexity" evidence="1">
    <location>
        <begin position="149"/>
        <end position="161"/>
    </location>
</feature>
<keyword evidence="3" id="KW-1185">Reference proteome</keyword>
<name>A0A2I0J0C4_PUNGR</name>
<feature type="region of interest" description="Disordered" evidence="1">
    <location>
        <begin position="137"/>
        <end position="179"/>
    </location>
</feature>
<dbReference type="EMBL" id="PGOL01002217">
    <property type="protein sequence ID" value="PKI49701.1"/>
    <property type="molecule type" value="Genomic_DNA"/>
</dbReference>
<dbReference type="AlphaFoldDB" id="A0A2I0J0C4"/>
<dbReference type="Proteomes" id="UP000233551">
    <property type="component" value="Unassembled WGS sequence"/>
</dbReference>
<evidence type="ECO:0000256" key="1">
    <source>
        <dbReference type="SAM" id="MobiDB-lite"/>
    </source>
</evidence>
<evidence type="ECO:0000313" key="3">
    <source>
        <dbReference type="Proteomes" id="UP000233551"/>
    </source>
</evidence>
<feature type="compositionally biased region" description="Polar residues" evidence="1">
    <location>
        <begin position="170"/>
        <end position="179"/>
    </location>
</feature>
<reference evidence="2 3" key="1">
    <citation type="submission" date="2017-11" db="EMBL/GenBank/DDBJ databases">
        <title>De-novo sequencing of pomegranate (Punica granatum L.) genome.</title>
        <authorList>
            <person name="Akparov Z."/>
            <person name="Amiraslanov A."/>
            <person name="Hajiyeva S."/>
            <person name="Abbasov M."/>
            <person name="Kaur K."/>
            <person name="Hamwieh A."/>
            <person name="Solovyev V."/>
            <person name="Salamov A."/>
            <person name="Braich B."/>
            <person name="Kosarev P."/>
            <person name="Mahmoud A."/>
            <person name="Hajiyev E."/>
            <person name="Babayeva S."/>
            <person name="Izzatullayeva V."/>
            <person name="Mammadov A."/>
            <person name="Mammadov A."/>
            <person name="Sharifova S."/>
            <person name="Ojaghi J."/>
            <person name="Eynullazada K."/>
            <person name="Bayramov B."/>
            <person name="Abdulazimova A."/>
            <person name="Shahmuradov I."/>
        </authorList>
    </citation>
    <scope>NUCLEOTIDE SEQUENCE [LARGE SCALE GENOMIC DNA]</scope>
    <source>
        <strain evidence="3">cv. AG2017</strain>
        <tissue evidence="2">Leaf</tissue>
    </source>
</reference>